<dbReference type="OrthoDB" id="5378341at2"/>
<feature type="signal peptide" evidence="10">
    <location>
        <begin position="1"/>
        <end position="24"/>
    </location>
</feature>
<comment type="cofactor">
    <cofactor evidence="10">
        <name>Zn(2+)</name>
        <dbReference type="ChEBI" id="CHEBI:29105"/>
    </cofactor>
</comment>
<evidence type="ECO:0000256" key="4">
    <source>
        <dbReference type="ARBA" id="ARBA00022729"/>
    </source>
</evidence>
<evidence type="ECO:0000313" key="17">
    <source>
        <dbReference type="Proteomes" id="UP000287374"/>
    </source>
</evidence>
<evidence type="ECO:0000259" key="12">
    <source>
        <dbReference type="Pfam" id="PF02868"/>
    </source>
</evidence>
<dbReference type="Gene3D" id="3.10.450.40">
    <property type="match status" value="1"/>
</dbReference>
<dbReference type="Proteomes" id="UP000247152">
    <property type="component" value="Unassembled WGS sequence"/>
</dbReference>
<evidence type="ECO:0000259" key="13">
    <source>
        <dbReference type="Pfam" id="PF07504"/>
    </source>
</evidence>
<keyword evidence="10" id="KW-0964">Secreted</keyword>
<evidence type="ECO:0000256" key="6">
    <source>
        <dbReference type="ARBA" id="ARBA00022833"/>
    </source>
</evidence>
<dbReference type="EMBL" id="RZGX01000018">
    <property type="protein sequence ID" value="RUR21229.1"/>
    <property type="molecule type" value="Genomic_DNA"/>
</dbReference>
<dbReference type="EMBL" id="QHJG01000019">
    <property type="protein sequence ID" value="PWY55369.1"/>
    <property type="molecule type" value="Genomic_DNA"/>
</dbReference>
<keyword evidence="2 10" id="KW-0645">Protease</keyword>
<keyword evidence="3" id="KW-0479">Metal-binding</keyword>
<dbReference type="RefSeq" id="WP_110142925.1">
    <property type="nucleotide sequence ID" value="NZ_QHJG01000019.1"/>
</dbReference>
<dbReference type="Gene3D" id="1.10.390.10">
    <property type="entry name" value="Neutral Protease Domain 2"/>
    <property type="match status" value="1"/>
</dbReference>
<proteinExistence type="inferred from homology"/>
<dbReference type="InterPro" id="IPR050728">
    <property type="entry name" value="Zinc_Metalloprotease_M4"/>
</dbReference>
<dbReference type="InterPro" id="IPR013856">
    <property type="entry name" value="Peptidase_M4_domain"/>
</dbReference>
<comment type="similarity">
    <text evidence="1 10">Belongs to the peptidase M4 family.</text>
</comment>
<evidence type="ECO:0000313" key="14">
    <source>
        <dbReference type="EMBL" id="PWY55369.1"/>
    </source>
</evidence>
<feature type="domain" description="Peptidase M4" evidence="11">
    <location>
        <begin position="218"/>
        <end position="377"/>
    </location>
</feature>
<keyword evidence="17" id="KW-1185">Reference proteome</keyword>
<reference evidence="15 17" key="2">
    <citation type="submission" date="2018-12" db="EMBL/GenBank/DDBJ databases">
        <title>Legionella sp,whole genome shotgun sequence.</title>
        <authorList>
            <person name="Wu H."/>
        </authorList>
    </citation>
    <scope>NUCLEOTIDE SEQUENCE [LARGE SCALE GENOMIC DNA]</scope>
    <source>
        <strain evidence="15">Km489</strain>
        <strain evidence="17">km489</strain>
    </source>
</reference>
<dbReference type="PANTHER" id="PTHR33794:SF1">
    <property type="entry name" value="BACILLOLYSIN"/>
    <property type="match status" value="1"/>
</dbReference>
<dbReference type="InterPro" id="IPR001570">
    <property type="entry name" value="Peptidase_M4_C_domain"/>
</dbReference>
<dbReference type="PRINTS" id="PR00730">
    <property type="entry name" value="THERMOLYSIN"/>
</dbReference>
<protein>
    <recommendedName>
        <fullName evidence="10">Neutral metalloproteinase</fullName>
        <ecNumber evidence="10">3.4.24.-</ecNumber>
    </recommendedName>
</protein>
<evidence type="ECO:0000256" key="10">
    <source>
        <dbReference type="RuleBase" id="RU366073"/>
    </source>
</evidence>
<evidence type="ECO:0000313" key="16">
    <source>
        <dbReference type="Proteomes" id="UP000247152"/>
    </source>
</evidence>
<keyword evidence="4 10" id="KW-0732">Signal</keyword>
<accession>A0A317U1Y4</accession>
<feature type="domain" description="Peptidase M4 C-terminal" evidence="12">
    <location>
        <begin position="380"/>
        <end position="512"/>
    </location>
</feature>
<name>A0A317U1Y4_9GAMM</name>
<dbReference type="Proteomes" id="UP000287374">
    <property type="component" value="Unassembled WGS sequence"/>
</dbReference>
<dbReference type="InterPro" id="IPR023612">
    <property type="entry name" value="Peptidase_M4"/>
</dbReference>
<dbReference type="Pfam" id="PF01447">
    <property type="entry name" value="Peptidase_M4"/>
    <property type="match status" value="1"/>
</dbReference>
<reference evidence="14 16" key="1">
    <citation type="submission" date="2018-05" db="EMBL/GenBank/DDBJ databases">
        <title>Legionella qingyii sp.nov., whole genome shotgun sequence.</title>
        <authorList>
            <person name="Wu H."/>
            <person name="Zhu Q."/>
            <person name="Hu C."/>
        </authorList>
    </citation>
    <scope>NUCLEOTIDE SEQUENCE [LARGE SCALE GENOMIC DNA]</scope>
    <source>
        <strain evidence="14 16">HEB18</strain>
    </source>
</reference>
<evidence type="ECO:0000256" key="5">
    <source>
        <dbReference type="ARBA" id="ARBA00022801"/>
    </source>
</evidence>
<dbReference type="Pfam" id="PF07504">
    <property type="entry name" value="FTP"/>
    <property type="match status" value="1"/>
</dbReference>
<feature type="active site" description="Proton donor" evidence="9">
    <location>
        <position position="455"/>
    </location>
</feature>
<dbReference type="GO" id="GO:0006508">
    <property type="term" value="P:proteolysis"/>
    <property type="evidence" value="ECO:0007669"/>
    <property type="project" value="UniProtKB-KW"/>
</dbReference>
<evidence type="ECO:0000256" key="8">
    <source>
        <dbReference type="ARBA" id="ARBA00023145"/>
    </source>
</evidence>
<dbReference type="GO" id="GO:0005576">
    <property type="term" value="C:extracellular region"/>
    <property type="evidence" value="ECO:0007669"/>
    <property type="project" value="UniProtKB-SubCell"/>
</dbReference>
<keyword evidence="7 10" id="KW-0482">Metalloprotease</keyword>
<gene>
    <name evidence="14" type="ORF">DGG96_12115</name>
    <name evidence="15" type="ORF">ELY20_13060</name>
</gene>
<evidence type="ECO:0000259" key="11">
    <source>
        <dbReference type="Pfam" id="PF01447"/>
    </source>
</evidence>
<dbReference type="AlphaFoldDB" id="A0A317U1Y4"/>
<dbReference type="Pfam" id="PF02868">
    <property type="entry name" value="Peptidase_M4_C"/>
    <property type="match status" value="1"/>
</dbReference>
<dbReference type="NCBIfam" id="NF045902">
    <property type="entry name" value="MetaloprotProALeg"/>
    <property type="match status" value="1"/>
</dbReference>
<dbReference type="Gene3D" id="3.10.170.10">
    <property type="match status" value="1"/>
</dbReference>
<evidence type="ECO:0000256" key="7">
    <source>
        <dbReference type="ARBA" id="ARBA00023049"/>
    </source>
</evidence>
<evidence type="ECO:0000256" key="3">
    <source>
        <dbReference type="ARBA" id="ARBA00022723"/>
    </source>
</evidence>
<organism evidence="14 16">
    <name type="scientific">Legionella qingyii</name>
    <dbReference type="NCBI Taxonomy" id="2184757"/>
    <lineage>
        <taxon>Bacteria</taxon>
        <taxon>Pseudomonadati</taxon>
        <taxon>Pseudomonadota</taxon>
        <taxon>Gammaproteobacteria</taxon>
        <taxon>Legionellales</taxon>
        <taxon>Legionellaceae</taxon>
        <taxon>Legionella</taxon>
    </lineage>
</organism>
<dbReference type="SUPFAM" id="SSF55486">
    <property type="entry name" value="Metalloproteases ('zincins'), catalytic domain"/>
    <property type="match status" value="1"/>
</dbReference>
<feature type="active site" evidence="9">
    <location>
        <position position="370"/>
    </location>
</feature>
<dbReference type="Gene3D" id="3.10.450.490">
    <property type="match status" value="1"/>
</dbReference>
<evidence type="ECO:0000256" key="9">
    <source>
        <dbReference type="PIRSR" id="PIRSR623612-1"/>
    </source>
</evidence>
<feature type="chain" id="PRO_5023068245" description="Neutral metalloproteinase" evidence="10">
    <location>
        <begin position="25"/>
        <end position="546"/>
    </location>
</feature>
<dbReference type="EC" id="3.4.24.-" evidence="10"/>
<keyword evidence="5 10" id="KW-0378">Hydrolase</keyword>
<comment type="subcellular location">
    <subcellularLocation>
        <location evidence="10">Secreted</location>
    </subcellularLocation>
</comment>
<evidence type="ECO:0000256" key="2">
    <source>
        <dbReference type="ARBA" id="ARBA00022670"/>
    </source>
</evidence>
<comment type="function">
    <text evidence="10">Extracellular zinc metalloprotease.</text>
</comment>
<keyword evidence="8" id="KW-0865">Zymogen</keyword>
<dbReference type="CDD" id="cd09597">
    <property type="entry name" value="M4_TLP"/>
    <property type="match status" value="1"/>
</dbReference>
<dbReference type="PANTHER" id="PTHR33794">
    <property type="entry name" value="BACILLOLYSIN"/>
    <property type="match status" value="1"/>
</dbReference>
<feature type="domain" description="FTP" evidence="13">
    <location>
        <begin position="54"/>
        <end position="90"/>
    </location>
</feature>
<comment type="caution">
    <text evidence="14">The sequence shown here is derived from an EMBL/GenBank/DDBJ whole genome shotgun (WGS) entry which is preliminary data.</text>
</comment>
<evidence type="ECO:0000256" key="1">
    <source>
        <dbReference type="ARBA" id="ARBA00009388"/>
    </source>
</evidence>
<evidence type="ECO:0000313" key="15">
    <source>
        <dbReference type="EMBL" id="RUR21229.1"/>
    </source>
</evidence>
<sequence>MHHNYYLSPLAVALALGITSSARAAEPMPLQKASLEQVKQKFALTTQGVAVAKDSLRFISEHTDSNKVTHVRMQQQYVGFPVYGGYAIMHSMYTAQSLTKAQSNVAMNGVIYKGLQSELGQPDASFVKNAGSALQQFKANYAGKDVSDEKVTPMVYIDAQHKAHWAYKVSVLVVHKDKIPERPTAIIDAETNKPFVQWNDIKTGKRSVNGAGFGGNNKTGFYQYGVDLPYLDVTRDAGTESCFMENTDVKVIDMDHRYSSKRKAMKFNCPTNDSNIYLTGYRGDGYDKQNGAASPTNDALYAGHVINHMYKEWYNTNALSNSDGSPMQLVMRVHYGEGYENAYWDGQQMTFGDGDTMMYPLVSLGVGAHEISHGFTEQHSNLEYYGQSGGMNEAFSDMAAQAAEYYSVNKSTWQIGGEIMKEDSGWDALRYMDQPSRDGESIDTADEYYGGLDVHYSSGVYNHLFYILANQPSWNTRLAFDVMVKANMDYWTPYSSFDEGGEGIVSAISDLVAGDPNHERYPTTAICDVKKSLNEVKITTNMDGCN</sequence>
<keyword evidence="6 10" id="KW-0862">Zinc</keyword>
<dbReference type="InterPro" id="IPR011096">
    <property type="entry name" value="FTP_domain"/>
</dbReference>
<dbReference type="GO" id="GO:0046872">
    <property type="term" value="F:metal ion binding"/>
    <property type="evidence" value="ECO:0007669"/>
    <property type="project" value="UniProtKB-UniRule"/>
</dbReference>
<dbReference type="InterPro" id="IPR027268">
    <property type="entry name" value="Peptidase_M4/M1_CTD_sf"/>
</dbReference>
<dbReference type="GO" id="GO:0004222">
    <property type="term" value="F:metalloendopeptidase activity"/>
    <property type="evidence" value="ECO:0007669"/>
    <property type="project" value="UniProtKB-UniRule"/>
</dbReference>